<keyword evidence="6" id="KW-0961">Cell wall biogenesis/degradation</keyword>
<dbReference type="Gene3D" id="3.40.710.10">
    <property type="entry name" value="DD-peptidase/beta-lactamase superfamily"/>
    <property type="match status" value="1"/>
</dbReference>
<accession>A0ABT8ZXR7</accession>
<dbReference type="SUPFAM" id="SSF56601">
    <property type="entry name" value="beta-lactamase/transpeptidase-like"/>
    <property type="match status" value="1"/>
</dbReference>
<dbReference type="EC" id="3.4.-.-" evidence="10"/>
<sequence length="277" mass="30098">MVLAKFILLVRFAICLCVLGCLTLMPWASARKARPRPVAELLVNATTGTILAAHLPDVSRRPASLAKIMALYLVFDAIDAGRLHLDDKVRISRRAERQPPSTMGLPEGRSLTVRAAIQAIAVHSANDVTVAIAEKIAGSERAFATAMTAKARKLGMSSTRFHNATGLTDPANTTTARDMATLARALLRNHPRDYAVFATRSIRWRSLPMINHNHMLGKVQGVDGIKTGYTADAGYNIVSSAKRRGRRVIAVVLGAESVHARDARAAKLVDFSFARKR</sequence>
<evidence type="ECO:0000256" key="5">
    <source>
        <dbReference type="ARBA" id="ARBA00022984"/>
    </source>
</evidence>
<gene>
    <name evidence="10" type="ORF">Q5H94_05665</name>
</gene>
<protein>
    <submittedName>
        <fullName evidence="10">D-alanyl-D-alanine carboxypeptidase family protein</fullName>
        <ecNumber evidence="10">3.4.-.-</ecNumber>
    </submittedName>
</protein>
<dbReference type="PRINTS" id="PR00725">
    <property type="entry name" value="DADACBPTASE1"/>
</dbReference>
<comment type="similarity">
    <text evidence="1 7">Belongs to the peptidase S11 family.</text>
</comment>
<dbReference type="InterPro" id="IPR001967">
    <property type="entry name" value="Peptidase_S11_N"/>
</dbReference>
<dbReference type="GO" id="GO:0004180">
    <property type="term" value="F:carboxypeptidase activity"/>
    <property type="evidence" value="ECO:0007669"/>
    <property type="project" value="UniProtKB-KW"/>
</dbReference>
<dbReference type="EMBL" id="JAUQSZ010000003">
    <property type="protein sequence ID" value="MDO7841805.1"/>
    <property type="molecule type" value="Genomic_DNA"/>
</dbReference>
<keyword evidence="4" id="KW-0133">Cell shape</keyword>
<evidence type="ECO:0000259" key="9">
    <source>
        <dbReference type="Pfam" id="PF00768"/>
    </source>
</evidence>
<evidence type="ECO:0000256" key="1">
    <source>
        <dbReference type="ARBA" id="ARBA00007164"/>
    </source>
</evidence>
<evidence type="ECO:0000256" key="2">
    <source>
        <dbReference type="ARBA" id="ARBA00022729"/>
    </source>
</evidence>
<keyword evidence="8" id="KW-1133">Transmembrane helix</keyword>
<evidence type="ECO:0000313" key="11">
    <source>
        <dbReference type="Proteomes" id="UP001176468"/>
    </source>
</evidence>
<keyword evidence="11" id="KW-1185">Reference proteome</keyword>
<dbReference type="RefSeq" id="WP_304560265.1">
    <property type="nucleotide sequence ID" value="NZ_JAUQSZ010000003.1"/>
</dbReference>
<keyword evidence="8" id="KW-0472">Membrane</keyword>
<dbReference type="PANTHER" id="PTHR21581">
    <property type="entry name" value="D-ALANYL-D-ALANINE CARBOXYPEPTIDASE"/>
    <property type="match status" value="1"/>
</dbReference>
<dbReference type="Proteomes" id="UP001176468">
    <property type="component" value="Unassembled WGS sequence"/>
</dbReference>
<evidence type="ECO:0000256" key="6">
    <source>
        <dbReference type="ARBA" id="ARBA00023316"/>
    </source>
</evidence>
<keyword evidence="5" id="KW-0573">Peptidoglycan synthesis</keyword>
<evidence type="ECO:0000256" key="8">
    <source>
        <dbReference type="SAM" id="Phobius"/>
    </source>
</evidence>
<proteinExistence type="inferred from homology"/>
<evidence type="ECO:0000313" key="10">
    <source>
        <dbReference type="EMBL" id="MDO7841805.1"/>
    </source>
</evidence>
<dbReference type="InterPro" id="IPR012338">
    <property type="entry name" value="Beta-lactam/transpept-like"/>
</dbReference>
<reference evidence="10" key="1">
    <citation type="submission" date="2023-07" db="EMBL/GenBank/DDBJ databases">
        <authorList>
            <person name="Kim M.K."/>
        </authorList>
    </citation>
    <scope>NUCLEOTIDE SEQUENCE</scope>
    <source>
        <strain evidence="10">CA1-15</strain>
    </source>
</reference>
<keyword evidence="10" id="KW-0645">Protease</keyword>
<comment type="caution">
    <text evidence="10">The sequence shown here is derived from an EMBL/GenBank/DDBJ whole genome shotgun (WGS) entry which is preliminary data.</text>
</comment>
<dbReference type="PANTHER" id="PTHR21581:SF6">
    <property type="entry name" value="TRAFFICKING PROTEIN PARTICLE COMPLEX SUBUNIT 12"/>
    <property type="match status" value="1"/>
</dbReference>
<evidence type="ECO:0000256" key="7">
    <source>
        <dbReference type="RuleBase" id="RU004016"/>
    </source>
</evidence>
<name>A0ABT8ZXR7_9SPHN</name>
<dbReference type="Pfam" id="PF00768">
    <property type="entry name" value="Peptidase_S11"/>
    <property type="match status" value="1"/>
</dbReference>
<dbReference type="InterPro" id="IPR018044">
    <property type="entry name" value="Peptidase_S11"/>
</dbReference>
<feature type="domain" description="Peptidase S11 D-alanyl-D-alanine carboxypeptidase A N-terminal" evidence="9">
    <location>
        <begin position="40"/>
        <end position="256"/>
    </location>
</feature>
<organism evidence="10 11">
    <name type="scientific">Sphingomonas immobilis</name>
    <dbReference type="NCBI Taxonomy" id="3063997"/>
    <lineage>
        <taxon>Bacteria</taxon>
        <taxon>Pseudomonadati</taxon>
        <taxon>Pseudomonadota</taxon>
        <taxon>Alphaproteobacteria</taxon>
        <taxon>Sphingomonadales</taxon>
        <taxon>Sphingomonadaceae</taxon>
        <taxon>Sphingomonas</taxon>
    </lineage>
</organism>
<keyword evidence="10" id="KW-0121">Carboxypeptidase</keyword>
<evidence type="ECO:0000256" key="4">
    <source>
        <dbReference type="ARBA" id="ARBA00022960"/>
    </source>
</evidence>
<feature type="transmembrane region" description="Helical" evidence="8">
    <location>
        <begin position="6"/>
        <end position="27"/>
    </location>
</feature>
<evidence type="ECO:0000256" key="3">
    <source>
        <dbReference type="ARBA" id="ARBA00022801"/>
    </source>
</evidence>
<keyword evidence="3 10" id="KW-0378">Hydrolase</keyword>
<keyword evidence="8" id="KW-0812">Transmembrane</keyword>
<keyword evidence="2" id="KW-0732">Signal</keyword>